<evidence type="ECO:0000313" key="1">
    <source>
        <dbReference type="EMBL" id="CAA9525739.1"/>
    </source>
</evidence>
<dbReference type="GO" id="GO:0006598">
    <property type="term" value="P:polyamine catabolic process"/>
    <property type="evidence" value="ECO:0007669"/>
    <property type="project" value="TreeGrafter"/>
</dbReference>
<reference evidence="1" key="1">
    <citation type="submission" date="2020-02" db="EMBL/GenBank/DDBJ databases">
        <authorList>
            <person name="Meier V. D."/>
        </authorList>
    </citation>
    <scope>NUCLEOTIDE SEQUENCE</scope>
    <source>
        <strain evidence="1">AVDCRST_MAG79</strain>
    </source>
</reference>
<dbReference type="PROSITE" id="PS51273">
    <property type="entry name" value="GATASE_TYPE_1"/>
    <property type="match status" value="1"/>
</dbReference>
<keyword evidence="1" id="KW-0315">Glutamine amidotransferase</keyword>
<dbReference type="EMBL" id="CADCWC010000095">
    <property type="protein sequence ID" value="CAA9525739.1"/>
    <property type="molecule type" value="Genomic_DNA"/>
</dbReference>
<dbReference type="InterPro" id="IPR029062">
    <property type="entry name" value="Class_I_gatase-like"/>
</dbReference>
<dbReference type="PANTHER" id="PTHR43235">
    <property type="entry name" value="GLUTAMINE AMIDOTRANSFERASE PB2B2.05-RELATED"/>
    <property type="match status" value="1"/>
</dbReference>
<proteinExistence type="predicted"/>
<accession>A0A6J4TKF5</accession>
<protein>
    <submittedName>
        <fullName evidence="1">Glutamine amidotransferase, class I</fullName>
    </submittedName>
</protein>
<dbReference type="InterPro" id="IPR044668">
    <property type="entry name" value="PuuD-like"/>
</dbReference>
<sequence length="186" mass="19628">MLVRPRIAITGYWTPASWGHWHDVPACVVPGGYVEGVRLAGGVPLVVPPDPSLALDPSPVLDVVDGLLLVGGEDLDPALYGAEPHPETALPSERRDAVEAALLREALRRELPTLGVCRGCQLLNVAYGGTLEQHIADRGELELHRPVPGAFTRHRVDTAGGLLAELLPDGATVHSAHHQGLAAVGD</sequence>
<dbReference type="InterPro" id="IPR011697">
    <property type="entry name" value="Peptidase_C26"/>
</dbReference>
<dbReference type="Gene3D" id="3.40.50.880">
    <property type="match status" value="1"/>
</dbReference>
<dbReference type="GO" id="GO:0016740">
    <property type="term" value="F:transferase activity"/>
    <property type="evidence" value="ECO:0007669"/>
    <property type="project" value="UniProtKB-KW"/>
</dbReference>
<dbReference type="AlphaFoldDB" id="A0A6J4TKF5"/>
<dbReference type="GO" id="GO:0033969">
    <property type="term" value="F:gamma-glutamyl-gamma-aminobutyrate hydrolase activity"/>
    <property type="evidence" value="ECO:0007669"/>
    <property type="project" value="TreeGrafter"/>
</dbReference>
<keyword evidence="1" id="KW-0808">Transferase</keyword>
<gene>
    <name evidence="1" type="ORF">AVDCRST_MAG79-500</name>
</gene>
<dbReference type="SUPFAM" id="SSF52317">
    <property type="entry name" value="Class I glutamine amidotransferase-like"/>
    <property type="match status" value="1"/>
</dbReference>
<name>A0A6J4TKF5_9ACTN</name>
<feature type="non-terminal residue" evidence="1">
    <location>
        <position position="186"/>
    </location>
</feature>
<organism evidence="1">
    <name type="scientific">uncultured Thermoleophilia bacterium</name>
    <dbReference type="NCBI Taxonomy" id="1497501"/>
    <lineage>
        <taxon>Bacteria</taxon>
        <taxon>Bacillati</taxon>
        <taxon>Actinomycetota</taxon>
        <taxon>Thermoleophilia</taxon>
        <taxon>environmental samples</taxon>
    </lineage>
</organism>
<dbReference type="GO" id="GO:0005829">
    <property type="term" value="C:cytosol"/>
    <property type="evidence" value="ECO:0007669"/>
    <property type="project" value="TreeGrafter"/>
</dbReference>
<dbReference type="Pfam" id="PF07722">
    <property type="entry name" value="Peptidase_C26"/>
    <property type="match status" value="1"/>
</dbReference>
<dbReference type="PANTHER" id="PTHR43235:SF1">
    <property type="entry name" value="GLUTAMINE AMIDOTRANSFERASE PB2B2.05-RELATED"/>
    <property type="match status" value="1"/>
</dbReference>